<evidence type="ECO:0000313" key="2">
    <source>
        <dbReference type="Proteomes" id="UP001384579"/>
    </source>
</evidence>
<dbReference type="EMBL" id="JBBLXS010000447">
    <property type="protein sequence ID" value="MEK0187819.1"/>
    <property type="molecule type" value="Genomic_DNA"/>
</dbReference>
<reference evidence="1 2" key="1">
    <citation type="journal article" date="2020" name="Harmful Algae">
        <title>Molecular and morphological characterization of a novel dihydroanatoxin-a producing Microcoleus species (cyanobacteria) from the Russian River, California, USA.</title>
        <authorList>
            <person name="Conklin K.Y."/>
            <person name="Stancheva R."/>
            <person name="Otten T.G."/>
            <person name="Fadness R."/>
            <person name="Boyer G.L."/>
            <person name="Read B."/>
            <person name="Zhang X."/>
            <person name="Sheath R.G."/>
        </authorList>
    </citation>
    <scope>NUCLEOTIDE SEQUENCE [LARGE SCALE GENOMIC DNA]</scope>
    <source>
        <strain evidence="1 2">PTRS2</strain>
    </source>
</reference>
<evidence type="ECO:0000313" key="1">
    <source>
        <dbReference type="EMBL" id="MEK0187819.1"/>
    </source>
</evidence>
<keyword evidence="2" id="KW-1185">Reference proteome</keyword>
<organism evidence="1 2">
    <name type="scientific">Microcoleus anatoxicus PTRS2</name>
    <dbReference type="NCBI Taxonomy" id="2705321"/>
    <lineage>
        <taxon>Bacteria</taxon>
        <taxon>Bacillati</taxon>
        <taxon>Cyanobacteriota</taxon>
        <taxon>Cyanophyceae</taxon>
        <taxon>Oscillatoriophycideae</taxon>
        <taxon>Oscillatoriales</taxon>
        <taxon>Microcoleaceae</taxon>
        <taxon>Microcoleus</taxon>
        <taxon>Microcoleus anatoxicus</taxon>
    </lineage>
</organism>
<dbReference type="SUPFAM" id="SSF52540">
    <property type="entry name" value="P-loop containing nucleoside triphosphate hydrolases"/>
    <property type="match status" value="1"/>
</dbReference>
<gene>
    <name evidence="1" type="ORF">WMG39_23700</name>
</gene>
<dbReference type="RefSeq" id="WP_340523666.1">
    <property type="nucleotide sequence ID" value="NZ_JBBLXS010000447.1"/>
</dbReference>
<keyword evidence="1" id="KW-0547">Nucleotide-binding</keyword>
<protein>
    <submittedName>
        <fullName evidence="1">ATP-binding protein</fullName>
    </submittedName>
</protein>
<name>A0ABU8YTS0_9CYAN</name>
<dbReference type="Proteomes" id="UP001384579">
    <property type="component" value="Unassembled WGS sequence"/>
</dbReference>
<sequence length="643" mass="72144">MNTSPVSSLEDLNAALLSQNPFAKPPFLNASDVWGNEFFDVETINAHASDAVFHALDQIRAGQYPTTSIAITAQDGTGKTHIISRIRHRLQAKGGGLFVYANKYGDLRQIKQGFQRILAESLGKIGRQGVKQWQELATAMSNDALKAGTSNPKIYSPPDLVEKFKKGKPSQVKKWIKELTKTFLQAKDVSDPDIVKAIFWTLSDEQSLYAIKWLEGQELAQYKSNELELPSQRQSFDAVLQILDLISHYNELVICFDELDTPDAYDDISGLHISQIVASLIKDLFQNLNRGLILSVMMPAQWSNKIKQLPGGVFNKVSAHGNTIDLKYMDAESIVNLVSFWLDKYYQLQNLIPPDIIYPFTQIQLSELGKGKPTVREVLKWCRDHCKPPIVNASDNNKEPDICNPVELAFIKELQEDVGSYLEDNYLLADAILFGFQSLIGQTVERVTVQSATDKVTQRGRKDDYINFKVIGKDGDKDIKIGVAVLQYYGGRGLGAGLNRLNDYQTFNLTRGCLVRSQSKKITSYLEEKYLVPLIKQQGGEYVPLKEDEIKPLLAIWAVHQKREVDYGVSEEEIFNFIAEKGSQKMLGASNPLLKEILSDPSYQVPTDLIEDEPVTVAESIMDDLSDSEELDKSCDSLLSQFN</sequence>
<dbReference type="GO" id="GO:0005524">
    <property type="term" value="F:ATP binding"/>
    <property type="evidence" value="ECO:0007669"/>
    <property type="project" value="UniProtKB-KW"/>
</dbReference>
<comment type="caution">
    <text evidence="1">The sequence shown here is derived from an EMBL/GenBank/DDBJ whole genome shotgun (WGS) entry which is preliminary data.</text>
</comment>
<accession>A0ABU8YTS0</accession>
<dbReference type="InterPro" id="IPR027417">
    <property type="entry name" value="P-loop_NTPase"/>
</dbReference>
<proteinExistence type="predicted"/>
<keyword evidence="1" id="KW-0067">ATP-binding</keyword>